<feature type="domain" description="Peptidase M16 C-terminal" evidence="2">
    <location>
        <begin position="180"/>
        <end position="358"/>
    </location>
</feature>
<dbReference type="PANTHER" id="PTHR11851:SF224">
    <property type="entry name" value="PROCESSING PROTEASE"/>
    <property type="match status" value="1"/>
</dbReference>
<evidence type="ECO:0000259" key="2">
    <source>
        <dbReference type="Pfam" id="PF05193"/>
    </source>
</evidence>
<dbReference type="AlphaFoldDB" id="A0A951Q973"/>
<reference evidence="3" key="2">
    <citation type="journal article" date="2022" name="Microbiol. Resour. Announc.">
        <title>Metagenome Sequencing to Explore Phylogenomics of Terrestrial Cyanobacteria.</title>
        <authorList>
            <person name="Ward R.D."/>
            <person name="Stajich J.E."/>
            <person name="Johansen J.R."/>
            <person name="Huntemann M."/>
            <person name="Clum A."/>
            <person name="Foster B."/>
            <person name="Foster B."/>
            <person name="Roux S."/>
            <person name="Palaniappan K."/>
            <person name="Varghese N."/>
            <person name="Mukherjee S."/>
            <person name="Reddy T.B.K."/>
            <person name="Daum C."/>
            <person name="Copeland A."/>
            <person name="Chen I.A."/>
            <person name="Ivanova N.N."/>
            <person name="Kyrpides N.C."/>
            <person name="Shapiro N."/>
            <person name="Eloe-Fadrosh E.A."/>
            <person name="Pietrasiak N."/>
        </authorList>
    </citation>
    <scope>NUCLEOTIDE SEQUENCE</scope>
    <source>
        <strain evidence="3">UHER 2000/2452</strain>
    </source>
</reference>
<proteinExistence type="predicted"/>
<dbReference type="PANTHER" id="PTHR11851">
    <property type="entry name" value="METALLOPROTEASE"/>
    <property type="match status" value="1"/>
</dbReference>
<dbReference type="EMBL" id="JAHHHD010000005">
    <property type="protein sequence ID" value="MBW4658481.1"/>
    <property type="molecule type" value="Genomic_DNA"/>
</dbReference>
<dbReference type="InterPro" id="IPR007863">
    <property type="entry name" value="Peptidase_M16_C"/>
</dbReference>
<sequence>MPVKHSVAHLLQNRTVHRAVLENGIVILTVENPAADIVAGRIFVQAGGRYESPEQAGLSHLMASVITKGTDRLSSQEIAERVESVGASLGADAASDYCLMSLKTVSADFAEMLELMAEIMRSPSFPTAEVELERRLTLQGIRSMQEQPFSIANSQLRQMMYQNHPYALPSLGTEETASQLTQADLQRYHATYFRPENLVFSIVGRIASEEAIGLVDRFFGDWQPLQLNAPVPPPHLPTLMPYPDRVVTVQETQQAIVMLGYLAVAVNSPDHMALKLLNTYLGNGLSSRLFVELREKRGLAYEVSAFYPTRADVSHFVAYMGTAPENAAIALEGLRHEVDRLRTTPLTDDELQSTKNKLLGQYALGKQTNAQIAQIFGWYETLGLGIDFDERFQQQVADVTVEIAQEVADRYFIEPYVSLVGSEKAAELAAKAAI</sequence>
<feature type="domain" description="Peptidase M16 N-terminal" evidence="1">
    <location>
        <begin position="27"/>
        <end position="173"/>
    </location>
</feature>
<dbReference type="Pfam" id="PF05193">
    <property type="entry name" value="Peptidase_M16_C"/>
    <property type="match status" value="1"/>
</dbReference>
<dbReference type="Proteomes" id="UP000757435">
    <property type="component" value="Unassembled WGS sequence"/>
</dbReference>
<dbReference type="SUPFAM" id="SSF63411">
    <property type="entry name" value="LuxS/MPP-like metallohydrolase"/>
    <property type="match status" value="2"/>
</dbReference>
<organism evidence="3 4">
    <name type="scientific">Drouetiella hepatica Uher 2000/2452</name>
    <dbReference type="NCBI Taxonomy" id="904376"/>
    <lineage>
        <taxon>Bacteria</taxon>
        <taxon>Bacillati</taxon>
        <taxon>Cyanobacteriota</taxon>
        <taxon>Cyanophyceae</taxon>
        <taxon>Oculatellales</taxon>
        <taxon>Oculatellaceae</taxon>
        <taxon>Drouetiella</taxon>
    </lineage>
</organism>
<evidence type="ECO:0000313" key="3">
    <source>
        <dbReference type="EMBL" id="MBW4658481.1"/>
    </source>
</evidence>
<gene>
    <name evidence="3" type="ORF">KME15_07390</name>
</gene>
<dbReference type="InterPro" id="IPR011249">
    <property type="entry name" value="Metalloenz_LuxS/M16"/>
</dbReference>
<dbReference type="InterPro" id="IPR050361">
    <property type="entry name" value="MPP/UQCRC_Complex"/>
</dbReference>
<evidence type="ECO:0000259" key="1">
    <source>
        <dbReference type="Pfam" id="PF00675"/>
    </source>
</evidence>
<name>A0A951Q973_9CYAN</name>
<dbReference type="GO" id="GO:0046872">
    <property type="term" value="F:metal ion binding"/>
    <property type="evidence" value="ECO:0007669"/>
    <property type="project" value="InterPro"/>
</dbReference>
<dbReference type="Gene3D" id="3.30.830.10">
    <property type="entry name" value="Metalloenzyme, LuxS/M16 peptidase-like"/>
    <property type="match status" value="2"/>
</dbReference>
<evidence type="ECO:0000313" key="4">
    <source>
        <dbReference type="Proteomes" id="UP000757435"/>
    </source>
</evidence>
<dbReference type="InterPro" id="IPR011765">
    <property type="entry name" value="Pept_M16_N"/>
</dbReference>
<protein>
    <submittedName>
        <fullName evidence="3">Insulinase family protein</fullName>
    </submittedName>
</protein>
<dbReference type="Pfam" id="PF00675">
    <property type="entry name" value="Peptidase_M16"/>
    <property type="match status" value="1"/>
</dbReference>
<accession>A0A951Q973</accession>
<comment type="caution">
    <text evidence="3">The sequence shown here is derived from an EMBL/GenBank/DDBJ whole genome shotgun (WGS) entry which is preliminary data.</text>
</comment>
<reference evidence="3" key="1">
    <citation type="submission" date="2021-05" db="EMBL/GenBank/DDBJ databases">
        <authorList>
            <person name="Pietrasiak N."/>
            <person name="Ward R."/>
            <person name="Stajich J.E."/>
            <person name="Kurbessoian T."/>
        </authorList>
    </citation>
    <scope>NUCLEOTIDE SEQUENCE</scope>
    <source>
        <strain evidence="3">UHER 2000/2452</strain>
    </source>
</reference>